<dbReference type="InterPro" id="IPR011990">
    <property type="entry name" value="TPR-like_helical_dom_sf"/>
</dbReference>
<dbReference type="eggNOG" id="KOG2084">
    <property type="taxonomic scope" value="Eukaryota"/>
</dbReference>
<evidence type="ECO:0000259" key="4">
    <source>
        <dbReference type="PROSITE" id="PS50280"/>
    </source>
</evidence>
<evidence type="ECO:0000313" key="6">
    <source>
        <dbReference type="Proteomes" id="UP000007264"/>
    </source>
</evidence>
<reference evidence="5 6" key="1">
    <citation type="journal article" date="2012" name="Genome Biol.">
        <title>The genome of the polar eukaryotic microalga coccomyxa subellipsoidea reveals traits of cold adaptation.</title>
        <authorList>
            <person name="Blanc G."/>
            <person name="Agarkova I."/>
            <person name="Grimwood J."/>
            <person name="Kuo A."/>
            <person name="Brueggeman A."/>
            <person name="Dunigan D."/>
            <person name="Gurnon J."/>
            <person name="Ladunga I."/>
            <person name="Lindquist E."/>
            <person name="Lucas S."/>
            <person name="Pangilinan J."/>
            <person name="Proschold T."/>
            <person name="Salamov A."/>
            <person name="Schmutz J."/>
            <person name="Weeks D."/>
            <person name="Yamada T."/>
            <person name="Claverie J.M."/>
            <person name="Grigoriev I."/>
            <person name="Van Etten J."/>
            <person name="Lomsadze A."/>
            <person name="Borodovsky M."/>
        </authorList>
    </citation>
    <scope>NUCLEOTIDE SEQUENCE [LARGE SCALE GENOMIC DNA]</scope>
    <source>
        <strain evidence="5 6">C-169</strain>
    </source>
</reference>
<gene>
    <name evidence="5" type="ORF">COCSUDRAFT_83627</name>
</gene>
<dbReference type="OrthoDB" id="514803at2759"/>
<evidence type="ECO:0000256" key="3">
    <source>
        <dbReference type="ARBA" id="ARBA00022691"/>
    </source>
</evidence>
<keyword evidence="3" id="KW-0949">S-adenosyl-L-methionine</keyword>
<name>I0Z4Q1_COCSC</name>
<dbReference type="Proteomes" id="UP000007264">
    <property type="component" value="Unassembled WGS sequence"/>
</dbReference>
<dbReference type="InterPro" id="IPR052097">
    <property type="entry name" value="SET-MYND_domain_protein"/>
</dbReference>
<dbReference type="PANTHER" id="PTHR46165:SF2">
    <property type="entry name" value="SET AND MYND DOMAIN-CONTAINING PROTEIN 4"/>
    <property type="match status" value="1"/>
</dbReference>
<dbReference type="SUPFAM" id="SSF82199">
    <property type="entry name" value="SET domain"/>
    <property type="match status" value="1"/>
</dbReference>
<evidence type="ECO:0000313" key="5">
    <source>
        <dbReference type="EMBL" id="EIE25620.1"/>
    </source>
</evidence>
<sequence>MLEVRETASEGRALALADQQRAEAGALLLAEEACVFTVCHYCLEALPPYAGIPCQACPLAWYCCAQHRALDAHHGGASCGVPWPVLLPEQLVLATRLAVVAQVTSRDLVAGLETHVGDVPSHQLFQEAVMCFIAAACAGLEPQLVLKAYRQVVINAIAITPAEHASAEDRMGLAIYPRAAMLNHACSPNVAAAFAGTRLHICATSDLPPGTTLRFCYGPQAGESIREVRLRQLKEQYHFWCRCSACEASYSGVQEAAMIGMKCRLCNGPVVPSIGCGAEMSSEEQIERMARLSQADAAFASACLSLAQHSAVSAETLQSMHFCLEVQEVLLVTSNQVLGRTHDALARAYGPRGDTENAMLHAQKALDIVRSNYGDGHLVVAHQRRRLELLAAGL</sequence>
<dbReference type="EMBL" id="AGSI01000004">
    <property type="protein sequence ID" value="EIE25620.1"/>
    <property type="molecule type" value="Genomic_DNA"/>
</dbReference>
<dbReference type="GO" id="GO:0005737">
    <property type="term" value="C:cytoplasm"/>
    <property type="evidence" value="ECO:0007669"/>
    <property type="project" value="TreeGrafter"/>
</dbReference>
<dbReference type="KEGG" id="csl:COCSUDRAFT_83627"/>
<dbReference type="PROSITE" id="PS50280">
    <property type="entry name" value="SET"/>
    <property type="match status" value="1"/>
</dbReference>
<feature type="domain" description="SET" evidence="4">
    <location>
        <begin position="1"/>
        <end position="218"/>
    </location>
</feature>
<dbReference type="InterPro" id="IPR001214">
    <property type="entry name" value="SET_dom"/>
</dbReference>
<dbReference type="Pfam" id="PF00856">
    <property type="entry name" value="SET"/>
    <property type="match status" value="1"/>
</dbReference>
<keyword evidence="2" id="KW-0808">Transferase</keyword>
<dbReference type="GO" id="GO:0042826">
    <property type="term" value="F:histone deacetylase binding"/>
    <property type="evidence" value="ECO:0007669"/>
    <property type="project" value="TreeGrafter"/>
</dbReference>
<dbReference type="GO" id="GO:0005634">
    <property type="term" value="C:nucleus"/>
    <property type="evidence" value="ECO:0007669"/>
    <property type="project" value="TreeGrafter"/>
</dbReference>
<keyword evidence="6" id="KW-1185">Reference proteome</keyword>
<organism evidence="5 6">
    <name type="scientific">Coccomyxa subellipsoidea (strain C-169)</name>
    <name type="common">Green microalga</name>
    <dbReference type="NCBI Taxonomy" id="574566"/>
    <lineage>
        <taxon>Eukaryota</taxon>
        <taxon>Viridiplantae</taxon>
        <taxon>Chlorophyta</taxon>
        <taxon>core chlorophytes</taxon>
        <taxon>Trebouxiophyceae</taxon>
        <taxon>Trebouxiophyceae incertae sedis</taxon>
        <taxon>Coccomyxaceae</taxon>
        <taxon>Coccomyxa</taxon>
        <taxon>Coccomyxa subellipsoidea</taxon>
    </lineage>
</organism>
<dbReference type="RefSeq" id="XP_005650164.1">
    <property type="nucleotide sequence ID" value="XM_005650107.1"/>
</dbReference>
<dbReference type="Gene3D" id="1.25.40.10">
    <property type="entry name" value="Tetratricopeptide repeat domain"/>
    <property type="match status" value="1"/>
</dbReference>
<evidence type="ECO:0000256" key="1">
    <source>
        <dbReference type="ARBA" id="ARBA00022603"/>
    </source>
</evidence>
<dbReference type="PANTHER" id="PTHR46165">
    <property type="entry name" value="SET AND MYND DOMAIN-CONTAINING PROTEIN 4"/>
    <property type="match status" value="1"/>
</dbReference>
<proteinExistence type="predicted"/>
<dbReference type="GO" id="GO:0008168">
    <property type="term" value="F:methyltransferase activity"/>
    <property type="evidence" value="ECO:0007669"/>
    <property type="project" value="UniProtKB-KW"/>
</dbReference>
<evidence type="ECO:0000256" key="2">
    <source>
        <dbReference type="ARBA" id="ARBA00022679"/>
    </source>
</evidence>
<dbReference type="Gene3D" id="2.170.270.10">
    <property type="entry name" value="SET domain"/>
    <property type="match status" value="1"/>
</dbReference>
<dbReference type="InterPro" id="IPR046341">
    <property type="entry name" value="SET_dom_sf"/>
</dbReference>
<protein>
    <recommendedName>
        <fullName evidence="4">SET domain-containing protein</fullName>
    </recommendedName>
</protein>
<dbReference type="AlphaFoldDB" id="I0Z4Q1"/>
<comment type="caution">
    <text evidence="5">The sequence shown here is derived from an EMBL/GenBank/DDBJ whole genome shotgun (WGS) entry which is preliminary data.</text>
</comment>
<keyword evidence="1" id="KW-0489">Methyltransferase</keyword>
<accession>I0Z4Q1</accession>
<dbReference type="GeneID" id="17043621"/>
<dbReference type="GO" id="GO:0032259">
    <property type="term" value="P:methylation"/>
    <property type="evidence" value="ECO:0007669"/>
    <property type="project" value="UniProtKB-KW"/>
</dbReference>